<evidence type="ECO:0000256" key="2">
    <source>
        <dbReference type="ARBA" id="ARBA00022898"/>
    </source>
</evidence>
<evidence type="ECO:0000256" key="1">
    <source>
        <dbReference type="ARBA" id="ARBA00001933"/>
    </source>
</evidence>
<dbReference type="PROSITE" id="PS00868">
    <property type="entry name" value="CYS_MET_METAB_PP"/>
    <property type="match status" value="1"/>
</dbReference>
<evidence type="ECO:0000313" key="5">
    <source>
        <dbReference type="EMBL" id="KAJ8906291.1"/>
    </source>
</evidence>
<dbReference type="Proteomes" id="UP001157974">
    <property type="component" value="Unassembled WGS sequence"/>
</dbReference>
<evidence type="ECO:0000256" key="3">
    <source>
        <dbReference type="RuleBase" id="RU362118"/>
    </source>
</evidence>
<dbReference type="GO" id="GO:0009086">
    <property type="term" value="P:methionine biosynthetic process"/>
    <property type="evidence" value="ECO:0007669"/>
    <property type="project" value="InterPro"/>
</dbReference>
<dbReference type="Pfam" id="PF01053">
    <property type="entry name" value="Cys_Met_Meta_PP"/>
    <property type="match status" value="1"/>
</dbReference>
<feature type="region of interest" description="Disordered" evidence="4">
    <location>
        <begin position="90"/>
        <end position="111"/>
    </location>
</feature>
<dbReference type="InterPro" id="IPR015422">
    <property type="entry name" value="PyrdxlP-dep_Trfase_small"/>
</dbReference>
<keyword evidence="6" id="KW-1185">Reference proteome</keyword>
<keyword evidence="2 3" id="KW-0663">Pyridoxal phosphate</keyword>
<dbReference type="InterPro" id="IPR015421">
    <property type="entry name" value="PyrdxlP-dep_Trfase_major"/>
</dbReference>
<comment type="caution">
    <text evidence="5">The sequence shown here is derived from an EMBL/GenBank/DDBJ whole genome shotgun (WGS) entry which is preliminary data.</text>
</comment>
<dbReference type="CDD" id="cd00614">
    <property type="entry name" value="CGS_like"/>
    <property type="match status" value="1"/>
</dbReference>
<dbReference type="FunFam" id="3.40.640.10:FF:000046">
    <property type="entry name" value="Cystathionine gamma-lyase"/>
    <property type="match status" value="1"/>
</dbReference>
<proteinExistence type="inferred from homology"/>
<dbReference type="PANTHER" id="PTHR43379">
    <property type="entry name" value="CYSTATHIONINE GAMMA-SYNTHASE"/>
    <property type="match status" value="1"/>
</dbReference>
<dbReference type="EMBL" id="JAMWBK010000003">
    <property type="protein sequence ID" value="KAJ8906291.1"/>
    <property type="molecule type" value="Genomic_DNA"/>
</dbReference>
<evidence type="ECO:0000256" key="4">
    <source>
        <dbReference type="SAM" id="MobiDB-lite"/>
    </source>
</evidence>
<dbReference type="GO" id="GO:0003962">
    <property type="term" value="F:cystathionine gamma-synthase activity"/>
    <property type="evidence" value="ECO:0007669"/>
    <property type="project" value="InterPro"/>
</dbReference>
<evidence type="ECO:0008006" key="7">
    <source>
        <dbReference type="Google" id="ProtNLM"/>
    </source>
</evidence>
<organism evidence="5 6">
    <name type="scientific">Rhodosorus marinus</name>
    <dbReference type="NCBI Taxonomy" id="101924"/>
    <lineage>
        <taxon>Eukaryota</taxon>
        <taxon>Rhodophyta</taxon>
        <taxon>Stylonematophyceae</taxon>
        <taxon>Stylonematales</taxon>
        <taxon>Stylonemataceae</taxon>
        <taxon>Rhodosorus</taxon>
    </lineage>
</organism>
<comment type="similarity">
    <text evidence="3">Belongs to the trans-sulfuration enzymes family.</text>
</comment>
<reference evidence="5 6" key="1">
    <citation type="journal article" date="2023" name="Nat. Commun.">
        <title>Origin of minicircular mitochondrial genomes in red algae.</title>
        <authorList>
            <person name="Lee Y."/>
            <person name="Cho C.H."/>
            <person name="Lee Y.M."/>
            <person name="Park S.I."/>
            <person name="Yang J.H."/>
            <person name="West J.A."/>
            <person name="Bhattacharya D."/>
            <person name="Yoon H.S."/>
        </authorList>
    </citation>
    <scope>NUCLEOTIDE SEQUENCE [LARGE SCALE GENOMIC DNA]</scope>
    <source>
        <strain evidence="5 6">CCMP1338</strain>
        <tissue evidence="5">Whole cell</tissue>
    </source>
</reference>
<gene>
    <name evidence="5" type="ORF">NDN08_002784</name>
</gene>
<dbReference type="InterPro" id="IPR000277">
    <property type="entry name" value="Cys/Met-Metab_PyrdxlP-dep_enz"/>
</dbReference>
<evidence type="ECO:0000313" key="6">
    <source>
        <dbReference type="Proteomes" id="UP001157974"/>
    </source>
</evidence>
<dbReference type="Gene3D" id="3.90.1150.10">
    <property type="entry name" value="Aspartate Aminotransferase, domain 1"/>
    <property type="match status" value="1"/>
</dbReference>
<dbReference type="GO" id="GO:0019346">
    <property type="term" value="P:transsulfuration"/>
    <property type="evidence" value="ECO:0007669"/>
    <property type="project" value="InterPro"/>
</dbReference>
<dbReference type="InterPro" id="IPR015424">
    <property type="entry name" value="PyrdxlP-dep_Trfase"/>
</dbReference>
<dbReference type="InterPro" id="IPR054542">
    <property type="entry name" value="Cys_met_metab_PP"/>
</dbReference>
<dbReference type="PANTHER" id="PTHR43379:SF1">
    <property type="entry name" value="CYSTATHIONINE GAMMA-SYNTHASE 1, CHLOROPLASTIC-RELATED"/>
    <property type="match status" value="1"/>
</dbReference>
<name>A0AAV8UUN8_9RHOD</name>
<accession>A0AAV8UUN8</accession>
<dbReference type="Gene3D" id="3.40.640.10">
    <property type="entry name" value="Type I PLP-dependent aspartate aminotransferase-like (Major domain)"/>
    <property type="match status" value="1"/>
</dbReference>
<feature type="compositionally biased region" description="Basic and acidic residues" evidence="4">
    <location>
        <begin position="90"/>
        <end position="100"/>
    </location>
</feature>
<sequence>MAFVVGAGPLVTRSNKGWNRGMPPRGRCIVRCTQQLSKPVGSEEDEKLQGRDMTATVREFVTEESLESADETRALDLEVQRISEGRAAESRRAVIEHGSDSTRAVHGGERVKGGKKAKAILDAISTPVVMSSTFTFRNSAECIMYNMGSYQSFEYGRYGNPTVRSAEEKLMALERAEDALISASGMNAATTMLLALVPENGHIVVTTDCYRRTRQFIRTLLPKMGIRATVIDPADLATFERILKTEGATLFFSESPTNPQLRVVDVPGVVALCKKYDVISVIDTTFATPVNCKPVTMGADLVIHSGTKYLAGHNDVLCGALAGRADLVADVRALHGVLGGVVDPHAAYLLIRGMKTLELRIEQQNRTAEKLAAFLQHHPKISRVWYPTIPDHPDYETAKKQECKGWGGVLSFEIAGPTFEKSTFDAANRFVDALKIPYIGPSLGGTESLVEQVCIMGYFDQPLEARMDLGITNGFIRFACGIESTNDIIDDVAQALKAV</sequence>
<dbReference type="InterPro" id="IPR044639">
    <property type="entry name" value="CGS1/2"/>
</dbReference>
<dbReference type="SUPFAM" id="SSF53383">
    <property type="entry name" value="PLP-dependent transferases"/>
    <property type="match status" value="1"/>
</dbReference>
<comment type="cofactor">
    <cofactor evidence="1 3">
        <name>pyridoxal 5'-phosphate</name>
        <dbReference type="ChEBI" id="CHEBI:597326"/>
    </cofactor>
</comment>
<protein>
    <recommendedName>
        <fullName evidence="7">Cystathionine gamma-synthase</fullName>
    </recommendedName>
</protein>
<dbReference type="GO" id="GO:0030170">
    <property type="term" value="F:pyridoxal phosphate binding"/>
    <property type="evidence" value="ECO:0007669"/>
    <property type="project" value="InterPro"/>
</dbReference>
<dbReference type="GO" id="GO:0009507">
    <property type="term" value="C:chloroplast"/>
    <property type="evidence" value="ECO:0007669"/>
    <property type="project" value="TreeGrafter"/>
</dbReference>
<dbReference type="AlphaFoldDB" id="A0AAV8UUN8"/>